<feature type="transmembrane region" description="Helical" evidence="1">
    <location>
        <begin position="12"/>
        <end position="35"/>
    </location>
</feature>
<feature type="non-terminal residue" evidence="3">
    <location>
        <position position="376"/>
    </location>
</feature>
<dbReference type="InterPro" id="IPR019204">
    <property type="entry name" value="DUF2070_membrane"/>
</dbReference>
<comment type="caution">
    <text evidence="3">The sequence shown here is derived from an EMBL/GenBank/DDBJ whole genome shotgun (WGS) entry which is preliminary data.</text>
</comment>
<sequence length="376" mass="39780">MAGELDDRGRGGGVLLVFLLPALLATLVTTPLAAALGGRLEWRRASLLALSVLLLELPLAVGGRIAFDSFPQYLPALAMLPLFLQGPATWFRHMTLFGVSRASHRASILPTLVQPVAATAGVLAVYGASVSLGLAAAVFILLGFLCAALLLRAADRPLRREFRTSGVALIRPMLDHVNGRDPAATRELEEFFSRFSIPANLRVRLLTFPGPDRVRASIALPTVHPGPFASLGASDLPRKVAERLGSGGGTVFVPHTPCDHDLDLPSRAEMDRVSQACRDLLDRLGPSGEVAPVRASPLVTPREGSLARAQVLGDTALVVVTQAPGPTDDIAFSVADRAVREAEARSGLAVALVDAHNSYIKDLGDISYGTPVAERL</sequence>
<dbReference type="AlphaFoldDB" id="T0YK37"/>
<organism evidence="3">
    <name type="scientific">mine drainage metagenome</name>
    <dbReference type="NCBI Taxonomy" id="410659"/>
    <lineage>
        <taxon>unclassified sequences</taxon>
        <taxon>metagenomes</taxon>
        <taxon>ecological metagenomes</taxon>
    </lineage>
</organism>
<keyword evidence="1" id="KW-0472">Membrane</keyword>
<evidence type="ECO:0000259" key="2">
    <source>
        <dbReference type="Pfam" id="PF09843"/>
    </source>
</evidence>
<evidence type="ECO:0000256" key="1">
    <source>
        <dbReference type="SAM" id="Phobius"/>
    </source>
</evidence>
<proteinExistence type="predicted"/>
<feature type="domain" description="DUF2070" evidence="2">
    <location>
        <begin position="15"/>
        <end position="365"/>
    </location>
</feature>
<accession>T0YK37</accession>
<name>T0YK37_9ZZZZ</name>
<reference evidence="3" key="1">
    <citation type="submission" date="2013-08" db="EMBL/GenBank/DDBJ databases">
        <authorList>
            <person name="Mendez C."/>
            <person name="Richter M."/>
            <person name="Ferrer M."/>
            <person name="Sanchez J."/>
        </authorList>
    </citation>
    <scope>NUCLEOTIDE SEQUENCE</scope>
</reference>
<reference evidence="3" key="2">
    <citation type="journal article" date="2014" name="ISME J.">
        <title>Microbial stratification in low pH oxic and suboxic macroscopic growths along an acid mine drainage.</title>
        <authorList>
            <person name="Mendez-Garcia C."/>
            <person name="Mesa V."/>
            <person name="Sprenger R.R."/>
            <person name="Richter M."/>
            <person name="Diez M.S."/>
            <person name="Solano J."/>
            <person name="Bargiela R."/>
            <person name="Golyshina O.V."/>
            <person name="Manteca A."/>
            <person name="Ramos J.L."/>
            <person name="Gallego J.R."/>
            <person name="Llorente I."/>
            <person name="Martins Dos Santos V.A."/>
            <person name="Jensen O.N."/>
            <person name="Pelaez A.I."/>
            <person name="Sanchez J."/>
            <person name="Ferrer M."/>
        </authorList>
    </citation>
    <scope>NUCLEOTIDE SEQUENCE</scope>
</reference>
<dbReference type="EMBL" id="AUZY01011872">
    <property type="protein sequence ID" value="EQD32302.1"/>
    <property type="molecule type" value="Genomic_DNA"/>
</dbReference>
<keyword evidence="1" id="KW-0812">Transmembrane</keyword>
<protein>
    <recommendedName>
        <fullName evidence="2">DUF2070 domain-containing protein</fullName>
    </recommendedName>
</protein>
<dbReference type="Pfam" id="PF09843">
    <property type="entry name" value="DUF2070"/>
    <property type="match status" value="1"/>
</dbReference>
<feature type="transmembrane region" description="Helical" evidence="1">
    <location>
        <begin position="47"/>
        <end position="67"/>
    </location>
</feature>
<gene>
    <name evidence="3" type="ORF">B1B_17745</name>
</gene>
<feature type="transmembrane region" description="Helical" evidence="1">
    <location>
        <begin position="132"/>
        <end position="151"/>
    </location>
</feature>
<feature type="transmembrane region" description="Helical" evidence="1">
    <location>
        <begin position="106"/>
        <end position="126"/>
    </location>
</feature>
<feature type="transmembrane region" description="Helical" evidence="1">
    <location>
        <begin position="73"/>
        <end position="94"/>
    </location>
</feature>
<keyword evidence="1" id="KW-1133">Transmembrane helix</keyword>
<evidence type="ECO:0000313" key="3">
    <source>
        <dbReference type="EMBL" id="EQD32302.1"/>
    </source>
</evidence>